<dbReference type="PROSITE" id="PS50011">
    <property type="entry name" value="PROTEIN_KINASE_DOM"/>
    <property type="match status" value="1"/>
</dbReference>
<dbReference type="GO" id="GO:0005524">
    <property type="term" value="F:ATP binding"/>
    <property type="evidence" value="ECO:0007669"/>
    <property type="project" value="InterPro"/>
</dbReference>
<dbReference type="SUPFAM" id="SSF56112">
    <property type="entry name" value="Protein kinase-like (PK-like)"/>
    <property type="match status" value="1"/>
</dbReference>
<gene>
    <name evidence="2" type="ORF">EZS28_002440</name>
</gene>
<name>A0A5J4X478_9EUKA</name>
<proteinExistence type="predicted"/>
<organism evidence="2 3">
    <name type="scientific">Streblomastix strix</name>
    <dbReference type="NCBI Taxonomy" id="222440"/>
    <lineage>
        <taxon>Eukaryota</taxon>
        <taxon>Metamonada</taxon>
        <taxon>Preaxostyla</taxon>
        <taxon>Oxymonadida</taxon>
        <taxon>Streblomastigidae</taxon>
        <taxon>Streblomastix</taxon>
    </lineage>
</organism>
<comment type="caution">
    <text evidence="2">The sequence shown here is derived from an EMBL/GenBank/DDBJ whole genome shotgun (WGS) entry which is preliminary data.</text>
</comment>
<dbReference type="GO" id="GO:0004672">
    <property type="term" value="F:protein kinase activity"/>
    <property type="evidence" value="ECO:0007669"/>
    <property type="project" value="InterPro"/>
</dbReference>
<dbReference type="InterPro" id="IPR000719">
    <property type="entry name" value="Prot_kinase_dom"/>
</dbReference>
<protein>
    <recommendedName>
        <fullName evidence="1">Protein kinase domain-containing protein</fullName>
    </recommendedName>
</protein>
<dbReference type="AlphaFoldDB" id="A0A5J4X478"/>
<dbReference type="InterPro" id="IPR011009">
    <property type="entry name" value="Kinase-like_dom_sf"/>
</dbReference>
<evidence type="ECO:0000313" key="3">
    <source>
        <dbReference type="Proteomes" id="UP000324800"/>
    </source>
</evidence>
<reference evidence="2 3" key="1">
    <citation type="submission" date="2019-03" db="EMBL/GenBank/DDBJ databases">
        <title>Single cell metagenomics reveals metabolic interactions within the superorganism composed of flagellate Streblomastix strix and complex community of Bacteroidetes bacteria on its surface.</title>
        <authorList>
            <person name="Treitli S.C."/>
            <person name="Kolisko M."/>
            <person name="Husnik F."/>
            <person name="Keeling P."/>
            <person name="Hampl V."/>
        </authorList>
    </citation>
    <scope>NUCLEOTIDE SEQUENCE [LARGE SCALE GENOMIC DNA]</scope>
    <source>
        <strain evidence="2">ST1C</strain>
    </source>
</reference>
<evidence type="ECO:0000313" key="2">
    <source>
        <dbReference type="EMBL" id="KAA6402028.1"/>
    </source>
</evidence>
<dbReference type="PANTHER" id="PTHR11909">
    <property type="entry name" value="CASEIN KINASE-RELATED"/>
    <property type="match status" value="1"/>
</dbReference>
<dbReference type="InterPro" id="IPR050235">
    <property type="entry name" value="CK1_Ser-Thr_kinase"/>
</dbReference>
<evidence type="ECO:0000259" key="1">
    <source>
        <dbReference type="PROSITE" id="PS50011"/>
    </source>
</evidence>
<feature type="domain" description="Protein kinase" evidence="1">
    <location>
        <begin position="10"/>
        <end position="224"/>
    </location>
</feature>
<dbReference type="EMBL" id="SNRW01000295">
    <property type="protein sequence ID" value="KAA6402028.1"/>
    <property type="molecule type" value="Genomic_DNA"/>
</dbReference>
<dbReference type="Proteomes" id="UP000324800">
    <property type="component" value="Unassembled WGS sequence"/>
</dbReference>
<dbReference type="Gene3D" id="1.10.510.10">
    <property type="entry name" value="Transferase(Phosphotransferase) domain 1"/>
    <property type="match status" value="1"/>
</dbReference>
<accession>A0A5J4X478</accession>
<sequence length="224" mass="24975">MIGEIIDGKYLCERILAAAKSSAIFAASIKDGTGAQSGEKLVSVQIEKDVNDNERFTKEAEVLITMSGNQHFAKYFSCGVWKEYNYLATELLGPCLSDLARRRASGKLDLFHILKFGYQAFEAFQSLHRTGLMHSAVTADCFSIGSNAKTAGIVYLVDFKQMKKINSLVDQDNQQNNSPKSPKIDPQISMQNNLNSNVRYKPEDDLIQLVYVMAENCENPVFNV</sequence>